<gene>
    <name evidence="2" type="ORF">GCM10010226_15590</name>
</gene>
<comment type="caution">
    <text evidence="2">The sequence shown here is derived from an EMBL/GenBank/DDBJ whole genome shotgun (WGS) entry which is preliminary data.</text>
</comment>
<dbReference type="SMART" id="SM00860">
    <property type="entry name" value="SMI1_KNR4"/>
    <property type="match status" value="1"/>
</dbReference>
<protein>
    <recommendedName>
        <fullName evidence="1">Knr4/Smi1-like domain-containing protein</fullName>
    </recommendedName>
</protein>
<dbReference type="Gene3D" id="3.40.1580.10">
    <property type="entry name" value="SMI1/KNR4-like"/>
    <property type="match status" value="1"/>
</dbReference>
<name>A0A918H7I1_9ACTN</name>
<feature type="domain" description="Knr4/Smi1-like" evidence="1">
    <location>
        <begin position="33"/>
        <end position="145"/>
    </location>
</feature>
<dbReference type="Pfam" id="PF14568">
    <property type="entry name" value="SUKH_6"/>
    <property type="match status" value="1"/>
</dbReference>
<dbReference type="AlphaFoldDB" id="A0A918H7I1"/>
<dbReference type="EMBL" id="BMSA01000003">
    <property type="protein sequence ID" value="GGT40241.1"/>
    <property type="molecule type" value="Genomic_DNA"/>
</dbReference>
<evidence type="ECO:0000259" key="1">
    <source>
        <dbReference type="SMART" id="SM00860"/>
    </source>
</evidence>
<sequence length="151" mass="17095">MEFEEFEIRLSAVRAERAGRTLPEGFQLFDSWAASDVDLMRVEQELQVRLPGKYKEFMRRHGAGQFLFLDLLPVVSVDEDGDDLLSVNRAEFPSGGFVAVAPVGTGDWWGFSVVDGVCLERVDFVDHEDGHIEFLYADFLEFLDCKGLRAN</sequence>
<evidence type="ECO:0000313" key="2">
    <source>
        <dbReference type="EMBL" id="GGT40241.1"/>
    </source>
</evidence>
<dbReference type="Proteomes" id="UP000646776">
    <property type="component" value="Unassembled WGS sequence"/>
</dbReference>
<dbReference type="RefSeq" id="WP_189709040.1">
    <property type="nucleotide sequence ID" value="NZ_BMSA01000003.1"/>
</dbReference>
<organism evidence="2 3">
    <name type="scientific">Streptomyces phaeofaciens</name>
    <dbReference type="NCBI Taxonomy" id="68254"/>
    <lineage>
        <taxon>Bacteria</taxon>
        <taxon>Bacillati</taxon>
        <taxon>Actinomycetota</taxon>
        <taxon>Actinomycetes</taxon>
        <taxon>Kitasatosporales</taxon>
        <taxon>Streptomycetaceae</taxon>
        <taxon>Streptomyces</taxon>
    </lineage>
</organism>
<dbReference type="InterPro" id="IPR037883">
    <property type="entry name" value="Knr4/Smi1-like_sf"/>
</dbReference>
<proteinExistence type="predicted"/>
<dbReference type="InterPro" id="IPR018958">
    <property type="entry name" value="Knr4/Smi1-like_dom"/>
</dbReference>
<keyword evidence="3" id="KW-1185">Reference proteome</keyword>
<reference evidence="2" key="1">
    <citation type="journal article" date="2014" name="Int. J. Syst. Evol. Microbiol.">
        <title>Complete genome sequence of Corynebacterium casei LMG S-19264T (=DSM 44701T), isolated from a smear-ripened cheese.</title>
        <authorList>
            <consortium name="US DOE Joint Genome Institute (JGI-PGF)"/>
            <person name="Walter F."/>
            <person name="Albersmeier A."/>
            <person name="Kalinowski J."/>
            <person name="Ruckert C."/>
        </authorList>
    </citation>
    <scope>NUCLEOTIDE SEQUENCE</scope>
    <source>
        <strain evidence="2">JCM 4125</strain>
    </source>
</reference>
<reference evidence="2" key="2">
    <citation type="submission" date="2020-09" db="EMBL/GenBank/DDBJ databases">
        <authorList>
            <person name="Sun Q."/>
            <person name="Ohkuma M."/>
        </authorList>
    </citation>
    <scope>NUCLEOTIDE SEQUENCE</scope>
    <source>
        <strain evidence="2">JCM 4125</strain>
    </source>
</reference>
<evidence type="ECO:0000313" key="3">
    <source>
        <dbReference type="Proteomes" id="UP000646776"/>
    </source>
</evidence>
<accession>A0A918H7I1</accession>
<dbReference type="SUPFAM" id="SSF160631">
    <property type="entry name" value="SMI1/KNR4-like"/>
    <property type="match status" value="1"/>
</dbReference>